<keyword evidence="3" id="KW-1185">Reference proteome</keyword>
<feature type="region of interest" description="Disordered" evidence="1">
    <location>
        <begin position="1"/>
        <end position="25"/>
    </location>
</feature>
<gene>
    <name evidence="2" type="ORF">AWU67_10295</name>
</gene>
<dbReference type="RefSeq" id="WP_067228579.1">
    <property type="nucleotide sequence ID" value="NZ_CP014145.1"/>
</dbReference>
<dbReference type="OrthoDB" id="3786822at2"/>
<reference evidence="3" key="2">
    <citation type="submission" date="2016-01" db="EMBL/GenBank/DDBJ databases">
        <title>First complete genome sequence of a species in the genus Microterricola, an extremophilic cold active enzyme producing strain ERGS5:02 isolated from Sikkim Himalaya.</title>
        <authorList>
            <person name="Kumar R."/>
            <person name="Singh D."/>
            <person name="Swarnkar M.K."/>
        </authorList>
    </citation>
    <scope>NUCLEOTIDE SEQUENCE [LARGE SCALE GENOMIC DNA]</scope>
    <source>
        <strain evidence="3">ERGS5:02</strain>
    </source>
</reference>
<sequence length="103" mass="11647">MHSLFDDDPDIPDPDEARPRPMLESQRSQIRDAFGALGLTTAREQFALVEELTGVRLNRVTDLTENAARTLMYALKGRAQNAGRSNTGDSWADREEDTWIDRL</sequence>
<protein>
    <submittedName>
        <fullName evidence="2">Uncharacterized protein</fullName>
    </submittedName>
</protein>
<reference evidence="2 3" key="1">
    <citation type="journal article" date="2016" name="J. Biotechnol.">
        <title>First complete genome sequence of a species in the genus Microterricola, an extremophilic cold active enzyme producing bacterial strain ERGS5:02 isolated from Sikkim Himalaya.</title>
        <authorList>
            <person name="Himanshu"/>
            <person name="Swarnkar M.K."/>
            <person name="Singh D."/>
            <person name="Kumar R."/>
        </authorList>
    </citation>
    <scope>NUCLEOTIDE SEQUENCE [LARGE SCALE GENOMIC DNA]</scope>
    <source>
        <strain evidence="2 3">ERGS5:02</strain>
    </source>
</reference>
<proteinExistence type="predicted"/>
<dbReference type="AlphaFoldDB" id="A0A0X8E3S4"/>
<evidence type="ECO:0000256" key="1">
    <source>
        <dbReference type="SAM" id="MobiDB-lite"/>
    </source>
</evidence>
<accession>A0A0X8E3S4</accession>
<feature type="compositionally biased region" description="Acidic residues" evidence="1">
    <location>
        <begin position="1"/>
        <end position="14"/>
    </location>
</feature>
<dbReference type="EMBL" id="CP014145">
    <property type="protein sequence ID" value="AMB59189.1"/>
    <property type="molecule type" value="Genomic_DNA"/>
</dbReference>
<evidence type="ECO:0000313" key="3">
    <source>
        <dbReference type="Proteomes" id="UP000058305"/>
    </source>
</evidence>
<evidence type="ECO:0000313" key="2">
    <source>
        <dbReference type="EMBL" id="AMB59189.1"/>
    </source>
</evidence>
<name>A0A0X8E3S4_9MICO</name>
<dbReference type="Proteomes" id="UP000058305">
    <property type="component" value="Chromosome"/>
</dbReference>
<organism evidence="2 3">
    <name type="scientific">Microterricola viridarii</name>
    <dbReference type="NCBI Taxonomy" id="412690"/>
    <lineage>
        <taxon>Bacteria</taxon>
        <taxon>Bacillati</taxon>
        <taxon>Actinomycetota</taxon>
        <taxon>Actinomycetes</taxon>
        <taxon>Micrococcales</taxon>
        <taxon>Microbacteriaceae</taxon>
        <taxon>Microterricola</taxon>
    </lineage>
</organism>
<feature type="compositionally biased region" description="Basic and acidic residues" evidence="1">
    <location>
        <begin position="91"/>
        <end position="103"/>
    </location>
</feature>
<dbReference type="KEGG" id="mvd:AWU67_10295"/>
<feature type="region of interest" description="Disordered" evidence="1">
    <location>
        <begin position="79"/>
        <end position="103"/>
    </location>
</feature>